<gene>
    <name evidence="2" type="ORF">APICC_05489</name>
</gene>
<dbReference type="Proteomes" id="UP000242457">
    <property type="component" value="Unassembled WGS sequence"/>
</dbReference>
<feature type="region of interest" description="Disordered" evidence="1">
    <location>
        <begin position="1"/>
        <end position="30"/>
    </location>
</feature>
<accession>A0A2A3EMP1</accession>
<organism evidence="2 3">
    <name type="scientific">Apis cerana cerana</name>
    <name type="common">Oriental honeybee</name>
    <dbReference type="NCBI Taxonomy" id="94128"/>
    <lineage>
        <taxon>Eukaryota</taxon>
        <taxon>Metazoa</taxon>
        <taxon>Ecdysozoa</taxon>
        <taxon>Arthropoda</taxon>
        <taxon>Hexapoda</taxon>
        <taxon>Insecta</taxon>
        <taxon>Pterygota</taxon>
        <taxon>Neoptera</taxon>
        <taxon>Endopterygota</taxon>
        <taxon>Hymenoptera</taxon>
        <taxon>Apocrita</taxon>
        <taxon>Aculeata</taxon>
        <taxon>Apoidea</taxon>
        <taxon>Anthophila</taxon>
        <taxon>Apidae</taxon>
        <taxon>Apis</taxon>
    </lineage>
</organism>
<dbReference type="AlphaFoldDB" id="A0A2A3EMP1"/>
<feature type="compositionally biased region" description="Polar residues" evidence="1">
    <location>
        <begin position="13"/>
        <end position="23"/>
    </location>
</feature>
<evidence type="ECO:0000313" key="2">
    <source>
        <dbReference type="EMBL" id="PBC32311.1"/>
    </source>
</evidence>
<dbReference type="OrthoDB" id="7616322at2759"/>
<dbReference type="EMBL" id="KZ288219">
    <property type="protein sequence ID" value="PBC32311.1"/>
    <property type="molecule type" value="Genomic_DNA"/>
</dbReference>
<keyword evidence="3" id="KW-1185">Reference proteome</keyword>
<reference evidence="2 3" key="1">
    <citation type="submission" date="2014-07" db="EMBL/GenBank/DDBJ databases">
        <title>Genomic and transcriptomic analysis on Apis cerana provide comprehensive insights into honey bee biology.</title>
        <authorList>
            <person name="Diao Q."/>
            <person name="Sun L."/>
            <person name="Zheng H."/>
            <person name="Zheng H."/>
            <person name="Xu S."/>
            <person name="Wang S."/>
            <person name="Zeng Z."/>
            <person name="Hu F."/>
            <person name="Su S."/>
            <person name="Wu J."/>
        </authorList>
    </citation>
    <scope>NUCLEOTIDE SEQUENCE [LARGE SCALE GENOMIC DNA]</scope>
    <source>
        <tissue evidence="2">Pupae without intestine</tissue>
    </source>
</reference>
<protein>
    <submittedName>
        <fullName evidence="2">Zinc finger protein basonuclin-2</fullName>
    </submittedName>
</protein>
<sequence>MQQGSVGDGDSAPRNSPKNSNTGVADGRVRVKVEAPESTELFDVKRETQDEYHAVHHDYHYDRKPIVPTKFDANSEIINQCQPPHQGYPRPVNSGLPNSYGFSHFYGPTMLPPSFHGARPSPDRPIGKIDEHEHEQERYRVPVSGVASDSVFMHHDPHRYEIGDYHGKGYPGMAYPAFRPSMQQRAPMYTGHHNNSSYRTAQYQNRKRKWSGAALRGMPPSMPWPTWFYRPDFPLGTQLPTSHVSNPSNVPTSSPLCPRTHLQSEASKVPEFLDSSKIHGQTPTICTSIKCTVNGCSCDSFTPGKRHIRYCDRCHHGWVPHARKKKKKKQQQQQQQQQLVRGGTICVSICFALADSAAGRRRKVGQRLELLPPGCRGSTTRLGACAINHRFAPSE</sequence>
<evidence type="ECO:0000313" key="3">
    <source>
        <dbReference type="Proteomes" id="UP000242457"/>
    </source>
</evidence>
<evidence type="ECO:0000256" key="1">
    <source>
        <dbReference type="SAM" id="MobiDB-lite"/>
    </source>
</evidence>
<proteinExistence type="predicted"/>
<name>A0A2A3EMP1_APICC</name>